<organism evidence="3 4">
    <name type="scientific">Ziziphus jujuba var. spinosa</name>
    <dbReference type="NCBI Taxonomy" id="714518"/>
    <lineage>
        <taxon>Eukaryota</taxon>
        <taxon>Viridiplantae</taxon>
        <taxon>Streptophyta</taxon>
        <taxon>Embryophyta</taxon>
        <taxon>Tracheophyta</taxon>
        <taxon>Spermatophyta</taxon>
        <taxon>Magnoliopsida</taxon>
        <taxon>eudicotyledons</taxon>
        <taxon>Gunneridae</taxon>
        <taxon>Pentapetalae</taxon>
        <taxon>rosids</taxon>
        <taxon>fabids</taxon>
        <taxon>Rosales</taxon>
        <taxon>Rhamnaceae</taxon>
        <taxon>Paliureae</taxon>
        <taxon>Ziziphus</taxon>
    </lineage>
</organism>
<sequence length="540" mass="63456">MRKTLSSILNGYHSSAAARHNSFSAIKNRRVSYKKGPFLAVTIITIFVFFAFFIFTASLSSVRIQTLPKIPSNKVSINQTTTLTVSQKKQQNPHRRVHEFPLNCTNNGNQTSNTTCPRNYPTIFQSEEINPSSEIVCPNYFRWIHEDLRPWKDTGITRDMVERAKKTAHFRLVIVNGKAYVENYKKSIQTRDVFTIWGILQLLRRYPGRVPDLEMMFDCDDQPVVESRHYRRRNTTVGPPPLFRYCGDKWTMDIVFPDWSFWGWAEINIKPWENLLKEIEHGNKRSKWIEREPFAYWKGNPFVAENRQDLLKCNVSDTHDWNARLFIQDWILEGQQGFKQSNVANQCTHRYKIYIEGYAWSVSEKYILSCDSVTLIVKPQFYDFFTRSLQPLLHYWPINDNDKCKSIKFAVEWLNKHKQKAHAIGRASSDFLQQEVKMEFVYDYMFHLLNEYSKLLKFKPVVPEGAQEVCSESMACTRDGREKKFMVESLVKSPSITNPCALPPPHEPRELGNFYRRNVNLIKQVEGWESKHWESLSKQQ</sequence>
<accession>A0A978UGM4</accession>
<keyword evidence="1" id="KW-0812">Transmembrane</keyword>
<dbReference type="OrthoDB" id="202415at2759"/>
<dbReference type="Pfam" id="PF05686">
    <property type="entry name" value="Glyco_transf_90"/>
    <property type="match status" value="1"/>
</dbReference>
<evidence type="ECO:0000259" key="2">
    <source>
        <dbReference type="SMART" id="SM00672"/>
    </source>
</evidence>
<evidence type="ECO:0000313" key="4">
    <source>
        <dbReference type="Proteomes" id="UP000813462"/>
    </source>
</evidence>
<reference evidence="3" key="1">
    <citation type="journal article" date="2021" name="Front. Plant Sci.">
        <title>Chromosome-Scale Genome Assembly for Chinese Sour Jujube and Insights Into Its Genome Evolution and Domestication Signature.</title>
        <authorList>
            <person name="Shen L.-Y."/>
            <person name="Luo H."/>
            <person name="Wang X.-L."/>
            <person name="Wang X.-M."/>
            <person name="Qiu X.-J."/>
            <person name="Liu H."/>
            <person name="Zhou S.-S."/>
            <person name="Jia K.-H."/>
            <person name="Nie S."/>
            <person name="Bao Y.-T."/>
            <person name="Zhang R.-G."/>
            <person name="Yun Q.-Z."/>
            <person name="Chai Y.-H."/>
            <person name="Lu J.-Y."/>
            <person name="Li Y."/>
            <person name="Zhao S.-W."/>
            <person name="Mao J.-F."/>
            <person name="Jia S.-G."/>
            <person name="Mao Y.-M."/>
        </authorList>
    </citation>
    <scope>NUCLEOTIDE SEQUENCE</scope>
    <source>
        <strain evidence="3">AT0</strain>
        <tissue evidence="3">Leaf</tissue>
    </source>
</reference>
<name>A0A978UGM4_ZIZJJ</name>
<dbReference type="InterPro" id="IPR051091">
    <property type="entry name" value="O-Glucosyltr/Glycosyltrsf_90"/>
</dbReference>
<dbReference type="SMART" id="SM00672">
    <property type="entry name" value="CAP10"/>
    <property type="match status" value="1"/>
</dbReference>
<feature type="transmembrane region" description="Helical" evidence="1">
    <location>
        <begin position="38"/>
        <end position="59"/>
    </location>
</feature>
<comment type="caution">
    <text evidence="3">The sequence shown here is derived from an EMBL/GenBank/DDBJ whole genome shotgun (WGS) entry which is preliminary data.</text>
</comment>
<dbReference type="EMBL" id="JAEACU010000011">
    <property type="protein sequence ID" value="KAH7513955.1"/>
    <property type="molecule type" value="Genomic_DNA"/>
</dbReference>
<keyword evidence="1" id="KW-1133">Transmembrane helix</keyword>
<keyword evidence="1" id="KW-0472">Membrane</keyword>
<protein>
    <recommendedName>
        <fullName evidence="2">Glycosyl transferase CAP10 domain-containing protein</fullName>
    </recommendedName>
</protein>
<dbReference type="PANTHER" id="PTHR12203">
    <property type="entry name" value="KDEL LYS-ASP-GLU-LEU CONTAINING - RELATED"/>
    <property type="match status" value="1"/>
</dbReference>
<dbReference type="PANTHER" id="PTHR12203:SF80">
    <property type="entry name" value="GLYCOSYLTRANSFERASE"/>
    <property type="match status" value="1"/>
</dbReference>
<dbReference type="InterPro" id="IPR006598">
    <property type="entry name" value="CAP10"/>
</dbReference>
<feature type="domain" description="Glycosyl transferase CAP10" evidence="2">
    <location>
        <begin position="209"/>
        <end position="459"/>
    </location>
</feature>
<gene>
    <name evidence="3" type="ORF">FEM48_Zijuj11G0037700</name>
</gene>
<proteinExistence type="predicted"/>
<evidence type="ECO:0000256" key="1">
    <source>
        <dbReference type="SAM" id="Phobius"/>
    </source>
</evidence>
<dbReference type="Proteomes" id="UP000813462">
    <property type="component" value="Unassembled WGS sequence"/>
</dbReference>
<evidence type="ECO:0000313" key="3">
    <source>
        <dbReference type="EMBL" id="KAH7513955.1"/>
    </source>
</evidence>
<dbReference type="AlphaFoldDB" id="A0A978UGM4"/>